<proteinExistence type="predicted"/>
<dbReference type="Proteomes" id="UP001321760">
    <property type="component" value="Unassembled WGS sequence"/>
</dbReference>
<evidence type="ECO:0000313" key="3">
    <source>
        <dbReference type="Proteomes" id="UP001321760"/>
    </source>
</evidence>
<accession>A0AAV9GKJ3</accession>
<organism evidence="2 3">
    <name type="scientific">Podospora aff. communis PSN243</name>
    <dbReference type="NCBI Taxonomy" id="3040156"/>
    <lineage>
        <taxon>Eukaryota</taxon>
        <taxon>Fungi</taxon>
        <taxon>Dikarya</taxon>
        <taxon>Ascomycota</taxon>
        <taxon>Pezizomycotina</taxon>
        <taxon>Sordariomycetes</taxon>
        <taxon>Sordariomycetidae</taxon>
        <taxon>Sordariales</taxon>
        <taxon>Podosporaceae</taxon>
        <taxon>Podospora</taxon>
    </lineage>
</organism>
<reference evidence="2" key="2">
    <citation type="submission" date="2023-05" db="EMBL/GenBank/DDBJ databases">
        <authorList>
            <consortium name="Lawrence Berkeley National Laboratory"/>
            <person name="Steindorff A."/>
            <person name="Hensen N."/>
            <person name="Bonometti L."/>
            <person name="Westerberg I."/>
            <person name="Brannstrom I.O."/>
            <person name="Guillou S."/>
            <person name="Cros-Aarteil S."/>
            <person name="Calhoun S."/>
            <person name="Haridas S."/>
            <person name="Kuo A."/>
            <person name="Mondo S."/>
            <person name="Pangilinan J."/>
            <person name="Riley R."/>
            <person name="Labutti K."/>
            <person name="Andreopoulos B."/>
            <person name="Lipzen A."/>
            <person name="Chen C."/>
            <person name="Yanf M."/>
            <person name="Daum C."/>
            <person name="Ng V."/>
            <person name="Clum A."/>
            <person name="Ohm R."/>
            <person name="Martin F."/>
            <person name="Silar P."/>
            <person name="Natvig D."/>
            <person name="Lalanne C."/>
            <person name="Gautier V."/>
            <person name="Ament-Velasquez S.L."/>
            <person name="Kruys A."/>
            <person name="Hutchinson M.I."/>
            <person name="Powell A.J."/>
            <person name="Barry K."/>
            <person name="Miller A.N."/>
            <person name="Grigoriev I.V."/>
            <person name="Debuchy R."/>
            <person name="Gladieux P."/>
            <person name="Thoren M.H."/>
            <person name="Johannesson H."/>
        </authorList>
    </citation>
    <scope>NUCLEOTIDE SEQUENCE</scope>
    <source>
        <strain evidence="2">PSN243</strain>
    </source>
</reference>
<protein>
    <recommendedName>
        <fullName evidence="4">Secreted protein</fullName>
    </recommendedName>
</protein>
<keyword evidence="1" id="KW-0732">Signal</keyword>
<evidence type="ECO:0000313" key="2">
    <source>
        <dbReference type="EMBL" id="KAK4447868.1"/>
    </source>
</evidence>
<evidence type="ECO:0000256" key="1">
    <source>
        <dbReference type="SAM" id="SignalP"/>
    </source>
</evidence>
<gene>
    <name evidence="2" type="ORF">QBC34DRAFT_408362</name>
</gene>
<evidence type="ECO:0008006" key="4">
    <source>
        <dbReference type="Google" id="ProtNLM"/>
    </source>
</evidence>
<sequence>MRWEFLAGIVAWGIHKAASGWVVSPQSLLSVRRIHVTAKSCSSSTVSRVFPCENSTGNVSLYCINCGRNKLK</sequence>
<name>A0AAV9GKJ3_9PEZI</name>
<keyword evidence="3" id="KW-1185">Reference proteome</keyword>
<feature type="signal peptide" evidence="1">
    <location>
        <begin position="1"/>
        <end position="19"/>
    </location>
</feature>
<comment type="caution">
    <text evidence="2">The sequence shown here is derived from an EMBL/GenBank/DDBJ whole genome shotgun (WGS) entry which is preliminary data.</text>
</comment>
<reference evidence="2" key="1">
    <citation type="journal article" date="2023" name="Mol. Phylogenet. Evol.">
        <title>Genome-scale phylogeny and comparative genomics of the fungal order Sordariales.</title>
        <authorList>
            <person name="Hensen N."/>
            <person name="Bonometti L."/>
            <person name="Westerberg I."/>
            <person name="Brannstrom I.O."/>
            <person name="Guillou S."/>
            <person name="Cros-Aarteil S."/>
            <person name="Calhoun S."/>
            <person name="Haridas S."/>
            <person name="Kuo A."/>
            <person name="Mondo S."/>
            <person name="Pangilinan J."/>
            <person name="Riley R."/>
            <person name="LaButti K."/>
            <person name="Andreopoulos B."/>
            <person name="Lipzen A."/>
            <person name="Chen C."/>
            <person name="Yan M."/>
            <person name="Daum C."/>
            <person name="Ng V."/>
            <person name="Clum A."/>
            <person name="Steindorff A."/>
            <person name="Ohm R.A."/>
            <person name="Martin F."/>
            <person name="Silar P."/>
            <person name="Natvig D.O."/>
            <person name="Lalanne C."/>
            <person name="Gautier V."/>
            <person name="Ament-Velasquez S.L."/>
            <person name="Kruys A."/>
            <person name="Hutchinson M.I."/>
            <person name="Powell A.J."/>
            <person name="Barry K."/>
            <person name="Miller A.N."/>
            <person name="Grigoriev I.V."/>
            <person name="Debuchy R."/>
            <person name="Gladieux P."/>
            <person name="Hiltunen Thoren M."/>
            <person name="Johannesson H."/>
        </authorList>
    </citation>
    <scope>NUCLEOTIDE SEQUENCE</scope>
    <source>
        <strain evidence="2">PSN243</strain>
    </source>
</reference>
<dbReference type="AlphaFoldDB" id="A0AAV9GKJ3"/>
<dbReference type="EMBL" id="MU865946">
    <property type="protein sequence ID" value="KAK4447868.1"/>
    <property type="molecule type" value="Genomic_DNA"/>
</dbReference>
<feature type="chain" id="PRO_5044001343" description="Secreted protein" evidence="1">
    <location>
        <begin position="20"/>
        <end position="72"/>
    </location>
</feature>